<dbReference type="PANTHER" id="PTHR24171:SF9">
    <property type="entry name" value="ANKYRIN REPEAT DOMAIN-CONTAINING PROTEIN 39"/>
    <property type="match status" value="1"/>
</dbReference>
<reference evidence="6 7" key="1">
    <citation type="journal article" date="2014" name="Nat. Commun.">
        <title>Multiple recent horizontal transfers of a large genomic region in cheese making fungi.</title>
        <authorList>
            <person name="Cheeseman K."/>
            <person name="Ropars J."/>
            <person name="Renault P."/>
            <person name="Dupont J."/>
            <person name="Gouzy J."/>
            <person name="Branca A."/>
            <person name="Abraham A.L."/>
            <person name="Ceppi M."/>
            <person name="Conseiller E."/>
            <person name="Debuchy R."/>
            <person name="Malagnac F."/>
            <person name="Goarin A."/>
            <person name="Silar P."/>
            <person name="Lacoste S."/>
            <person name="Sallet E."/>
            <person name="Bensimon A."/>
            <person name="Giraud T."/>
            <person name="Brygoo Y."/>
        </authorList>
    </citation>
    <scope>NUCLEOTIDE SEQUENCE [LARGE SCALE GENOMIC DNA]</scope>
    <source>
        <strain evidence="7">FM 013</strain>
    </source>
</reference>
<dbReference type="STRING" id="1429867.A0A0G4PS81"/>
<dbReference type="PANTHER" id="PTHR24171">
    <property type="entry name" value="ANKYRIN REPEAT DOMAIN-CONTAINING PROTEIN 39-RELATED"/>
    <property type="match status" value="1"/>
</dbReference>
<dbReference type="PRINTS" id="PR01415">
    <property type="entry name" value="ANKYRIN"/>
</dbReference>
<accession>A0A0G4PS81</accession>
<dbReference type="Proteomes" id="UP000053732">
    <property type="component" value="Unassembled WGS sequence"/>
</dbReference>
<evidence type="ECO:0000259" key="5">
    <source>
        <dbReference type="PROSITE" id="PS00036"/>
    </source>
</evidence>
<sequence>MDAHQDAQAAIEALQRRRLQNRNAQRNRRKRQAELQQQEPKVLEKQMKGSPQPENDSHCALSDGYYHECQNRNLDNAQNETRRPEFEGNIPVPARFESEISQSEAVDYGRYATIQPKKPAKEKESPEVASSNPTLNSINILDAMMEEMPTFVLDPMPGICSLSAQPRASNNLQGHQEEVSEETLQHSRQFQQQKLTVNQNSLPTIALSTERITRTNTSTTQSPTPQLGTGTSESVRSVYIAQNQGKTALHISVGHGNVGIVRFLLLYGIDVNRRDDSGQTALHYAARGPHIEIVSELLNAGADLEARDKEGRTPLHAAAEAECEPVIRLLVREGADLNATIGISHSGSSEERDYMPDYQQSVERVPKG</sequence>
<evidence type="ECO:0000313" key="7">
    <source>
        <dbReference type="Proteomes" id="UP000053732"/>
    </source>
</evidence>
<proteinExistence type="predicted"/>
<dbReference type="PROSITE" id="PS50297">
    <property type="entry name" value="ANK_REP_REGION"/>
    <property type="match status" value="3"/>
</dbReference>
<feature type="repeat" description="ANK" evidence="3">
    <location>
        <begin position="277"/>
        <end position="309"/>
    </location>
</feature>
<dbReference type="Gene3D" id="1.25.40.20">
    <property type="entry name" value="Ankyrin repeat-containing domain"/>
    <property type="match status" value="1"/>
</dbReference>
<feature type="repeat" description="ANK" evidence="3">
    <location>
        <begin position="244"/>
        <end position="276"/>
    </location>
</feature>
<organism evidence="6 7">
    <name type="scientific">Penicillium camemberti (strain FM 013)</name>
    <dbReference type="NCBI Taxonomy" id="1429867"/>
    <lineage>
        <taxon>Eukaryota</taxon>
        <taxon>Fungi</taxon>
        <taxon>Dikarya</taxon>
        <taxon>Ascomycota</taxon>
        <taxon>Pezizomycotina</taxon>
        <taxon>Eurotiomycetes</taxon>
        <taxon>Eurotiomycetidae</taxon>
        <taxon>Eurotiales</taxon>
        <taxon>Aspergillaceae</taxon>
        <taxon>Penicillium</taxon>
    </lineage>
</organism>
<keyword evidence="7" id="KW-1185">Reference proteome</keyword>
<evidence type="ECO:0000256" key="2">
    <source>
        <dbReference type="ARBA" id="ARBA00023043"/>
    </source>
</evidence>
<dbReference type="Pfam" id="PF12796">
    <property type="entry name" value="Ank_2"/>
    <property type="match status" value="1"/>
</dbReference>
<dbReference type="EMBL" id="HG793165">
    <property type="protein sequence ID" value="CRL29003.1"/>
    <property type="molecule type" value="Genomic_DNA"/>
</dbReference>
<feature type="compositionally biased region" description="Basic residues" evidence="4">
    <location>
        <begin position="16"/>
        <end position="31"/>
    </location>
</feature>
<dbReference type="PROSITE" id="PS00036">
    <property type="entry name" value="BZIP_BASIC"/>
    <property type="match status" value="1"/>
</dbReference>
<name>A0A0G4PS81_PENC3</name>
<dbReference type="PROSITE" id="PS50088">
    <property type="entry name" value="ANK_REPEAT"/>
    <property type="match status" value="3"/>
</dbReference>
<gene>
    <name evidence="6" type="ORF">PCAMFM013_S032g000039</name>
</gene>
<dbReference type="SMART" id="SM00248">
    <property type="entry name" value="ANK"/>
    <property type="match status" value="3"/>
</dbReference>
<keyword evidence="2 3" id="KW-0040">ANK repeat</keyword>
<evidence type="ECO:0000313" key="6">
    <source>
        <dbReference type="EMBL" id="CRL29003.1"/>
    </source>
</evidence>
<dbReference type="Pfam" id="PF13606">
    <property type="entry name" value="Ank_3"/>
    <property type="match status" value="1"/>
</dbReference>
<keyword evidence="1" id="KW-0677">Repeat</keyword>
<dbReference type="InterPro" id="IPR036770">
    <property type="entry name" value="Ankyrin_rpt-contain_sf"/>
</dbReference>
<evidence type="ECO:0000256" key="1">
    <source>
        <dbReference type="ARBA" id="ARBA00022737"/>
    </source>
</evidence>
<protein>
    <submittedName>
        <fullName evidence="6">Basic-leucine zipper (BZIP) transcription factor</fullName>
    </submittedName>
</protein>
<evidence type="ECO:0000256" key="3">
    <source>
        <dbReference type="PROSITE-ProRule" id="PRU00023"/>
    </source>
</evidence>
<evidence type="ECO:0000256" key="4">
    <source>
        <dbReference type="SAM" id="MobiDB-lite"/>
    </source>
</evidence>
<feature type="domain" description="BZIP" evidence="5">
    <location>
        <begin position="16"/>
        <end position="31"/>
    </location>
</feature>
<dbReference type="InterPro" id="IPR004827">
    <property type="entry name" value="bZIP"/>
</dbReference>
<dbReference type="SUPFAM" id="SSF48403">
    <property type="entry name" value="Ankyrin repeat"/>
    <property type="match status" value="1"/>
</dbReference>
<dbReference type="GO" id="GO:0003700">
    <property type="term" value="F:DNA-binding transcription factor activity"/>
    <property type="evidence" value="ECO:0007669"/>
    <property type="project" value="InterPro"/>
</dbReference>
<dbReference type="InterPro" id="IPR002110">
    <property type="entry name" value="Ankyrin_rpt"/>
</dbReference>
<feature type="region of interest" description="Disordered" evidence="4">
    <location>
        <begin position="16"/>
        <end position="62"/>
    </location>
</feature>
<dbReference type="AlphaFoldDB" id="A0A0G4PS81"/>
<feature type="region of interest" description="Disordered" evidence="4">
    <location>
        <begin position="342"/>
        <end position="368"/>
    </location>
</feature>
<feature type="repeat" description="ANK" evidence="3">
    <location>
        <begin position="310"/>
        <end position="342"/>
    </location>
</feature>